<dbReference type="KEGG" id="fln:FLA_4792"/>
<dbReference type="OrthoDB" id="672632at2"/>
<reference evidence="2" key="1">
    <citation type="submission" date="2017-01" db="EMBL/GenBank/DDBJ databases">
        <authorList>
            <person name="Varghese N."/>
            <person name="Submissions S."/>
        </authorList>
    </citation>
    <scope>NUCLEOTIDE SEQUENCE [LARGE SCALE GENOMIC DNA]</scope>
    <source>
        <strain evidence="2">DSM 21054</strain>
    </source>
</reference>
<gene>
    <name evidence="1" type="ORF">SAMN05421788_101202</name>
</gene>
<keyword evidence="2" id="KW-1185">Reference proteome</keyword>
<dbReference type="RefSeq" id="WP_076374807.1">
    <property type="nucleotide sequence ID" value="NZ_AP017422.1"/>
</dbReference>
<evidence type="ECO:0000313" key="2">
    <source>
        <dbReference type="Proteomes" id="UP000186917"/>
    </source>
</evidence>
<evidence type="ECO:0000313" key="1">
    <source>
        <dbReference type="EMBL" id="SIS61021.1"/>
    </source>
</evidence>
<organism evidence="1 2">
    <name type="scientific">Filimonas lacunae</name>
    <dbReference type="NCBI Taxonomy" id="477680"/>
    <lineage>
        <taxon>Bacteria</taxon>
        <taxon>Pseudomonadati</taxon>
        <taxon>Bacteroidota</taxon>
        <taxon>Chitinophagia</taxon>
        <taxon>Chitinophagales</taxon>
        <taxon>Chitinophagaceae</taxon>
        <taxon>Filimonas</taxon>
    </lineage>
</organism>
<name>A0A173MM73_9BACT</name>
<dbReference type="AlphaFoldDB" id="A0A173MM73"/>
<accession>A0A173MM73</accession>
<dbReference type="Proteomes" id="UP000186917">
    <property type="component" value="Unassembled WGS sequence"/>
</dbReference>
<protein>
    <submittedName>
        <fullName evidence="1">Uncharacterized protein</fullName>
    </submittedName>
</protein>
<sequence>MAKQCGDFIIKDTIGGVNFYIANGQGLARISNPLSSKRVKTAPEFAGLRRYADLLKTASPLASAVYKTLPAGKKRRDYQKLAGKALLLLKAGHTPEETLQQLHIEANAMCQETIPACAKPKKKKRLQKLDKKYAPKVFAELTEQDNIVKIPDIQFMRSRKWNTRRANRVLFKALYY</sequence>
<proteinExistence type="predicted"/>
<dbReference type="EMBL" id="FTOR01000001">
    <property type="protein sequence ID" value="SIS61021.1"/>
    <property type="molecule type" value="Genomic_DNA"/>
</dbReference>